<protein>
    <recommendedName>
        <fullName evidence="2">J domain-containing protein</fullName>
    </recommendedName>
</protein>
<dbReference type="Pfam" id="PF11926">
    <property type="entry name" value="DUF3444"/>
    <property type="match status" value="1"/>
</dbReference>
<feature type="coiled-coil region" evidence="1">
    <location>
        <begin position="354"/>
        <end position="387"/>
    </location>
</feature>
<organism evidence="3 4">
    <name type="scientific">Ilex paraguariensis</name>
    <name type="common">yerba mate</name>
    <dbReference type="NCBI Taxonomy" id="185542"/>
    <lineage>
        <taxon>Eukaryota</taxon>
        <taxon>Viridiplantae</taxon>
        <taxon>Streptophyta</taxon>
        <taxon>Embryophyta</taxon>
        <taxon>Tracheophyta</taxon>
        <taxon>Spermatophyta</taxon>
        <taxon>Magnoliopsida</taxon>
        <taxon>eudicotyledons</taxon>
        <taxon>Gunneridae</taxon>
        <taxon>Pentapetalae</taxon>
        <taxon>asterids</taxon>
        <taxon>campanulids</taxon>
        <taxon>Aquifoliales</taxon>
        <taxon>Aquifoliaceae</taxon>
        <taxon>Ilex</taxon>
    </lineage>
</organism>
<gene>
    <name evidence="3" type="ORF">ILEXP_LOCUS21480</name>
</gene>
<feature type="domain" description="J" evidence="2">
    <location>
        <begin position="81"/>
        <end position="145"/>
    </location>
</feature>
<dbReference type="CDD" id="cd06257">
    <property type="entry name" value="DnaJ"/>
    <property type="match status" value="1"/>
</dbReference>
<name>A0ABC8SDJ0_9AQUA</name>
<reference evidence="3 4" key="1">
    <citation type="submission" date="2024-02" db="EMBL/GenBank/DDBJ databases">
        <authorList>
            <person name="Vignale AGUSTIN F."/>
            <person name="Sosa J E."/>
            <person name="Modenutti C."/>
        </authorList>
    </citation>
    <scope>NUCLEOTIDE SEQUENCE [LARGE SCALE GENOMIC DNA]</scope>
</reference>
<dbReference type="InterPro" id="IPR024593">
    <property type="entry name" value="DUF3444"/>
</dbReference>
<dbReference type="SUPFAM" id="SSF46565">
    <property type="entry name" value="Chaperone J-domain"/>
    <property type="match status" value="1"/>
</dbReference>
<dbReference type="SMART" id="SM00271">
    <property type="entry name" value="DnaJ"/>
    <property type="match status" value="1"/>
</dbReference>
<evidence type="ECO:0000256" key="1">
    <source>
        <dbReference type="SAM" id="Coils"/>
    </source>
</evidence>
<dbReference type="Gene3D" id="1.10.287.110">
    <property type="entry name" value="DnaJ domain"/>
    <property type="match status" value="1"/>
</dbReference>
<evidence type="ECO:0000259" key="2">
    <source>
        <dbReference type="PROSITE" id="PS50076"/>
    </source>
</evidence>
<dbReference type="EMBL" id="CAUOFW020002369">
    <property type="protein sequence ID" value="CAK9153234.1"/>
    <property type="molecule type" value="Genomic_DNA"/>
</dbReference>
<dbReference type="InterPro" id="IPR001623">
    <property type="entry name" value="DnaJ_domain"/>
</dbReference>
<dbReference type="Pfam" id="PF23551">
    <property type="entry name" value="Zn_ribbon_20"/>
    <property type="match status" value="1"/>
</dbReference>
<keyword evidence="4" id="KW-1185">Reference proteome</keyword>
<dbReference type="AlphaFoldDB" id="A0ABC8SDJ0"/>
<comment type="caution">
    <text evidence="3">The sequence shown here is derived from an EMBL/GenBank/DDBJ whole genome shotgun (WGS) entry which is preliminary data.</text>
</comment>
<keyword evidence="1" id="KW-0175">Coiled coil</keyword>
<dbReference type="PRINTS" id="PR00625">
    <property type="entry name" value="JDOMAIN"/>
</dbReference>
<sequence length="654" mass="74574">MADDKNDQDQAEAVRLKTLAEQKYSSSNLKSALKYAKRAHRLHPTVDGLPEMLTAFKILRTATKPTNITTTIDGGVRNTPDYYKILQIEPFSHINTIKKQYKKLALTLHPDKNPFVASEEAFKLVGEAFRVLSDKIRRKEYDMKLRIAMQEKVVGEMGPVETFWTACSMCRLLHQFERKYLGHNLMCPSCKKSFKALEVSENVSKNVEGLEVEDGEEGRVEVEKVKTRVSARMRVRSSGGVRNVEVKQRMSSVGEVLERSRVQTSRDLDANGDLGAVIAGLRSKSKRVERMHNGYANGGLSSGAGVSVGVPRLRLGGKEEGKIVGVEVLDKSASKRAKVGEEMMTLAEMQMLAKKKVSEEKMKLKLKEERENEKEKVKERSERLTVSKGENLVTYRRRASKSRTLEIERQRALSGNLDIMVVEDSDFYDFDKGRMERNFKKGQVWAIYDDDDGMPRHYALIDAVVSVYPFEVKMFWLDFQNNGDEGLICREKMGFHISCGRFKVSRETAVNSVKMFSHIVDCERAAREVYRIYPKKGSVWALYNENSLDPGERNPSNKDKRCYDIVIFLTSYSEIHGLSMAYLEKVDGYKTVFKRKEIGCHAIRWLEKDDAQLFSHQIPSRKLSGEEASELPKDCWELDPASLPPELLTIGWRE</sequence>
<dbReference type="InterPro" id="IPR036869">
    <property type="entry name" value="J_dom_sf"/>
</dbReference>
<evidence type="ECO:0000313" key="3">
    <source>
        <dbReference type="EMBL" id="CAK9153234.1"/>
    </source>
</evidence>
<dbReference type="Pfam" id="PF00226">
    <property type="entry name" value="DnaJ"/>
    <property type="match status" value="1"/>
</dbReference>
<evidence type="ECO:0000313" key="4">
    <source>
        <dbReference type="Proteomes" id="UP001642360"/>
    </source>
</evidence>
<dbReference type="InterPro" id="IPR056988">
    <property type="entry name" value="Zn_ribbon_pln"/>
</dbReference>
<proteinExistence type="predicted"/>
<dbReference type="Proteomes" id="UP001642360">
    <property type="component" value="Unassembled WGS sequence"/>
</dbReference>
<accession>A0ABC8SDJ0</accession>
<dbReference type="PANTHER" id="PTHR47374">
    <property type="entry name" value="ENDOSOME ANTIGEN-LIKE PROTEIN, PUTATIVE (DUF3444)-RELATED"/>
    <property type="match status" value="1"/>
</dbReference>
<dbReference type="PANTHER" id="PTHR47374:SF6">
    <property type="entry name" value="ENDOSOME ANTIGEN-LIKE PROTEIN, PUTATIVE (DUF3444)-RELATED"/>
    <property type="match status" value="1"/>
</dbReference>
<dbReference type="PROSITE" id="PS50076">
    <property type="entry name" value="DNAJ_2"/>
    <property type="match status" value="1"/>
</dbReference>